<feature type="domain" description="FAD-binding" evidence="5">
    <location>
        <begin position="332"/>
        <end position="401"/>
    </location>
</feature>
<organism evidence="7">
    <name type="scientific">Ajellomyces capsulatus (strain H88)</name>
    <name type="common">Darling's disease fungus</name>
    <name type="synonym">Histoplasma capsulatum</name>
    <dbReference type="NCBI Taxonomy" id="544711"/>
    <lineage>
        <taxon>Eukaryota</taxon>
        <taxon>Fungi</taxon>
        <taxon>Dikarya</taxon>
        <taxon>Ascomycota</taxon>
        <taxon>Pezizomycotina</taxon>
        <taxon>Eurotiomycetes</taxon>
        <taxon>Eurotiomycetidae</taxon>
        <taxon>Onygenales</taxon>
        <taxon>Ajellomycetaceae</taxon>
        <taxon>Histoplasma</taxon>
    </lineage>
</organism>
<dbReference type="Gene3D" id="3.50.50.60">
    <property type="entry name" value="FAD/NAD(P)-binding domain"/>
    <property type="match status" value="1"/>
</dbReference>
<accession>F0UH34</accession>
<evidence type="ECO:0000256" key="2">
    <source>
        <dbReference type="ARBA" id="ARBA00022827"/>
    </source>
</evidence>
<dbReference type="EMBL" id="DS990638">
    <property type="protein sequence ID" value="EGC45221.1"/>
    <property type="molecule type" value="Genomic_DNA"/>
</dbReference>
<dbReference type="GO" id="GO:0016491">
    <property type="term" value="F:oxidoreductase activity"/>
    <property type="evidence" value="ECO:0007669"/>
    <property type="project" value="UniProtKB-KW"/>
</dbReference>
<protein>
    <submittedName>
        <fullName evidence="6">Mannitol 1-phosphate dehydrogenase</fullName>
    </submittedName>
</protein>
<dbReference type="PRINTS" id="PR00420">
    <property type="entry name" value="RNGMNOXGNASE"/>
</dbReference>
<evidence type="ECO:0000256" key="3">
    <source>
        <dbReference type="ARBA" id="ARBA00023002"/>
    </source>
</evidence>
<keyword evidence="4" id="KW-0472">Membrane</keyword>
<evidence type="ECO:0000313" key="7">
    <source>
        <dbReference type="Proteomes" id="UP000008142"/>
    </source>
</evidence>
<dbReference type="InterPro" id="IPR036188">
    <property type="entry name" value="FAD/NAD-bd_sf"/>
</dbReference>
<keyword evidence="4" id="KW-0812">Transmembrane</keyword>
<dbReference type="GO" id="GO:0044550">
    <property type="term" value="P:secondary metabolite biosynthetic process"/>
    <property type="evidence" value="ECO:0007669"/>
    <property type="project" value="TreeGrafter"/>
</dbReference>
<dbReference type="VEuPathDB" id="FungiDB:I7I53_01870"/>
<keyword evidence="3" id="KW-0560">Oxidoreductase</keyword>
<evidence type="ECO:0000256" key="4">
    <source>
        <dbReference type="SAM" id="Phobius"/>
    </source>
</evidence>
<keyword evidence="2" id="KW-0274">FAD</keyword>
<dbReference type="Proteomes" id="UP000008142">
    <property type="component" value="Unassembled WGS sequence"/>
</dbReference>
<dbReference type="SUPFAM" id="SSF51905">
    <property type="entry name" value="FAD/NAD(P)-binding domain"/>
    <property type="match status" value="1"/>
</dbReference>
<proteinExistence type="predicted"/>
<evidence type="ECO:0000259" key="5">
    <source>
        <dbReference type="Pfam" id="PF01494"/>
    </source>
</evidence>
<keyword evidence="1" id="KW-0285">Flavoprotein</keyword>
<keyword evidence="4" id="KW-1133">Transmembrane helix</keyword>
<dbReference type="OrthoDB" id="417877at2759"/>
<evidence type="ECO:0000313" key="6">
    <source>
        <dbReference type="EMBL" id="EGC45221.1"/>
    </source>
</evidence>
<dbReference type="STRING" id="544711.F0UH34"/>
<dbReference type="AlphaFoldDB" id="F0UH34"/>
<dbReference type="GO" id="GO:0071949">
    <property type="term" value="F:FAD binding"/>
    <property type="evidence" value="ECO:0007669"/>
    <property type="project" value="InterPro"/>
</dbReference>
<dbReference type="InterPro" id="IPR051104">
    <property type="entry name" value="FAD_monoxygenase"/>
</dbReference>
<gene>
    <name evidence="6" type="ORF">HCEG_04436</name>
</gene>
<reference evidence="7" key="1">
    <citation type="submission" date="2008-07" db="EMBL/GenBank/DDBJ databases">
        <title>Annotation of Ajellomyces capsulatus strain H88.</title>
        <authorList>
            <person name="Champion M."/>
            <person name="Cuomo C."/>
            <person name="Ma L.-J."/>
            <person name="Henn M.R."/>
            <person name="Sil A."/>
            <person name="Goldman B."/>
            <person name="Young S.K."/>
            <person name="Kodira C.D."/>
            <person name="Zeng Q."/>
            <person name="Koehrsen M."/>
            <person name="Alvarado L."/>
            <person name="Berlin A."/>
            <person name="Borenstein D."/>
            <person name="Chen Z."/>
            <person name="Engels R."/>
            <person name="Freedman E."/>
            <person name="Gellesch M."/>
            <person name="Goldberg J."/>
            <person name="Griggs A."/>
            <person name="Gujja S."/>
            <person name="Heiman D."/>
            <person name="Hepburn T."/>
            <person name="Howarth C."/>
            <person name="Jen D."/>
            <person name="Larson L."/>
            <person name="Lewis B."/>
            <person name="Mehta T."/>
            <person name="Park D."/>
            <person name="Pearson M."/>
            <person name="Roberts A."/>
            <person name="Saif S."/>
            <person name="Shea T."/>
            <person name="Shenoy N."/>
            <person name="Sisk P."/>
            <person name="Stolte C."/>
            <person name="Sykes S."/>
            <person name="Walk T."/>
            <person name="White J."/>
            <person name="Yandava C."/>
            <person name="Klein B."/>
            <person name="McEwen J.G."/>
            <person name="Puccia R."/>
            <person name="Goldman G.H."/>
            <person name="Felipe M.S."/>
            <person name="Nino-Vega G."/>
            <person name="San-Blas G."/>
            <person name="Taylor J."/>
            <person name="Mendoza L."/>
            <person name="Galagan J."/>
            <person name="Nusbaum C."/>
            <person name="Birren B."/>
        </authorList>
    </citation>
    <scope>NUCLEOTIDE SEQUENCE [LARGE SCALE GENOMIC DNA]</scope>
    <source>
        <strain evidence="7">H88</strain>
    </source>
</reference>
<feature type="transmembrane region" description="Helical" evidence="4">
    <location>
        <begin position="293"/>
        <end position="313"/>
    </location>
</feature>
<dbReference type="HOGENOM" id="CLU_009665_6_3_1"/>
<evidence type="ECO:0000256" key="1">
    <source>
        <dbReference type="ARBA" id="ARBA00022630"/>
    </source>
</evidence>
<dbReference type="PANTHER" id="PTHR46720">
    <property type="entry name" value="HYDROXYLASE, PUTATIVE (AFU_ORTHOLOGUE AFUA_3G01460)-RELATED"/>
    <property type="match status" value="1"/>
</dbReference>
<dbReference type="OMA" id="MGPNALR"/>
<sequence length="464" mass="51327">MSMSSRLDPSFSIAIIGASIAGLALAIGLRKQNAACKYTIYEAAPQFDAVGSGIGMGPNALRAMELMDAGFAELYGRIKVGNACGDRRHEQFEILSAAQGFGALDGWRGGSVSHRDFERSSGHRQALLEVMSALVPDGTVQFDRRVMGVEYVEGQTRVCLAFSGGEACVMVDAVVGCDGIKGVTRRVVLEMEYPEEIVAKYCRTYVYRNIVPMQEAKRILGSYADNAKWFMGEGRGGVMYAISKGEEVNVVVFIQDERPWVGEQAAMQVSREDMLSDFNGFDKRLLGLLDVRLGVFFFLFFFFFRSIDMYIYIYEQSTKPLRWPLFHHPDTSTFYRGHVFLLGDSAHASSPSQAAGAGLGLEDALVMSRLLGVVKKPEQLEGAFGVYNSIRQPGAQAVVQGSQEALLAYFLVHAEFGHDIQNLTDYANTRLSLIWFHDLEGDVKTAGQRFRELTEAAQPDNREQ</sequence>
<dbReference type="PANTHER" id="PTHR46720:SF3">
    <property type="entry name" value="FAD-BINDING DOMAIN-CONTAINING PROTEIN-RELATED"/>
    <property type="match status" value="1"/>
</dbReference>
<dbReference type="Pfam" id="PF01494">
    <property type="entry name" value="FAD_binding_3"/>
    <property type="match status" value="1"/>
</dbReference>
<dbReference type="InterPro" id="IPR002938">
    <property type="entry name" value="FAD-bd"/>
</dbReference>
<name>F0UH34_AJEC8</name>